<gene>
    <name evidence="1" type="ORF">FM996_21880</name>
</gene>
<accession>A0A549SCC1</accession>
<dbReference type="Proteomes" id="UP000316781">
    <property type="component" value="Unassembled WGS sequence"/>
</dbReference>
<proteinExistence type="predicted"/>
<evidence type="ECO:0000313" key="2">
    <source>
        <dbReference type="Proteomes" id="UP000316781"/>
    </source>
</evidence>
<comment type="caution">
    <text evidence="1">The sequence shown here is derived from an EMBL/GenBank/DDBJ whole genome shotgun (WGS) entry which is preliminary data.</text>
</comment>
<dbReference type="EMBL" id="VJMF01000157">
    <property type="protein sequence ID" value="TRL20385.1"/>
    <property type="molecule type" value="Genomic_DNA"/>
</dbReference>
<name>A0A549SCC1_METSR</name>
<evidence type="ECO:0000313" key="1">
    <source>
        <dbReference type="EMBL" id="TRL20385.1"/>
    </source>
</evidence>
<dbReference type="AlphaFoldDB" id="A0A549SCC1"/>
<protein>
    <submittedName>
        <fullName evidence="1">Uncharacterized protein</fullName>
    </submittedName>
</protein>
<organism evidence="1 2">
    <name type="scientific">Methylosinus sporium</name>
    <dbReference type="NCBI Taxonomy" id="428"/>
    <lineage>
        <taxon>Bacteria</taxon>
        <taxon>Pseudomonadati</taxon>
        <taxon>Pseudomonadota</taxon>
        <taxon>Alphaproteobacteria</taxon>
        <taxon>Hyphomicrobiales</taxon>
        <taxon>Methylocystaceae</taxon>
        <taxon>Methylosinus</taxon>
    </lineage>
</organism>
<sequence>MSRARANPLDPCCVGADRRVASTRIHARSNVDREAQRDLEAWTVTDDWPEDVPVTRAEVDVIEAWLGDLFDNLFRRHR</sequence>
<reference evidence="1 2" key="1">
    <citation type="submission" date="2019-07" db="EMBL/GenBank/DDBJ databases">
        <title>Ln-dependent methylotrophs.</title>
        <authorList>
            <person name="Tani A."/>
        </authorList>
    </citation>
    <scope>NUCLEOTIDE SEQUENCE [LARGE SCALE GENOMIC DNA]</scope>
    <source>
        <strain evidence="1 2">SM89A</strain>
    </source>
</reference>